<evidence type="ECO:0000256" key="5">
    <source>
        <dbReference type="ARBA" id="ARBA00022837"/>
    </source>
</evidence>
<dbReference type="InterPro" id="IPR036872">
    <property type="entry name" value="CH_dom_sf"/>
</dbReference>
<dbReference type="STRING" id="7238.B4IHU7"/>
<feature type="region of interest" description="Disordered" evidence="8">
    <location>
        <begin position="81"/>
        <end position="105"/>
    </location>
</feature>
<reference evidence="10 11" key="1">
    <citation type="journal article" date="2007" name="Nature">
        <title>Evolution of genes and genomes on the Drosophila phylogeny.</title>
        <authorList>
            <consortium name="Drosophila 12 Genomes Consortium"/>
            <person name="Clark A.G."/>
            <person name="Eisen M.B."/>
            <person name="Smith D.R."/>
            <person name="Bergman C.M."/>
            <person name="Oliver B."/>
            <person name="Markow T.A."/>
            <person name="Kaufman T.C."/>
            <person name="Kellis M."/>
            <person name="Gelbart W."/>
            <person name="Iyer V.N."/>
            <person name="Pollard D.A."/>
            <person name="Sackton T.B."/>
            <person name="Larracuente A.M."/>
            <person name="Singh N.D."/>
            <person name="Abad J.P."/>
            <person name="Abt D.N."/>
            <person name="Adryan B."/>
            <person name="Aguade M."/>
            <person name="Akashi H."/>
            <person name="Anderson W.W."/>
            <person name="Aquadro C.F."/>
            <person name="Ardell D.H."/>
            <person name="Arguello R."/>
            <person name="Artieri C.G."/>
            <person name="Barbash D.A."/>
            <person name="Barker D."/>
            <person name="Barsanti P."/>
            <person name="Batterham P."/>
            <person name="Batzoglou S."/>
            <person name="Begun D."/>
            <person name="Bhutkar A."/>
            <person name="Blanco E."/>
            <person name="Bosak S.A."/>
            <person name="Bradley R.K."/>
            <person name="Brand A.D."/>
            <person name="Brent M.R."/>
            <person name="Brooks A.N."/>
            <person name="Brown R.H."/>
            <person name="Butlin R.K."/>
            <person name="Caggese C."/>
            <person name="Calvi B.R."/>
            <person name="Bernardo de Carvalho A."/>
            <person name="Caspi A."/>
            <person name="Castrezana S."/>
            <person name="Celniker S.E."/>
            <person name="Chang J.L."/>
            <person name="Chapple C."/>
            <person name="Chatterji S."/>
            <person name="Chinwalla A."/>
            <person name="Civetta A."/>
            <person name="Clifton S.W."/>
            <person name="Comeron J.M."/>
            <person name="Costello J.C."/>
            <person name="Coyne J.A."/>
            <person name="Daub J."/>
            <person name="David R.G."/>
            <person name="Delcher A.L."/>
            <person name="Delehaunty K."/>
            <person name="Do C.B."/>
            <person name="Ebling H."/>
            <person name="Edwards K."/>
            <person name="Eickbush T."/>
            <person name="Evans J.D."/>
            <person name="Filipski A."/>
            <person name="Findeiss S."/>
            <person name="Freyhult E."/>
            <person name="Fulton L."/>
            <person name="Fulton R."/>
            <person name="Garcia A.C."/>
            <person name="Gardiner A."/>
            <person name="Garfield D.A."/>
            <person name="Garvin B.E."/>
            <person name="Gibson G."/>
            <person name="Gilbert D."/>
            <person name="Gnerre S."/>
            <person name="Godfrey J."/>
            <person name="Good R."/>
            <person name="Gotea V."/>
            <person name="Gravely B."/>
            <person name="Greenberg A.J."/>
            <person name="Griffiths-Jones S."/>
            <person name="Gross S."/>
            <person name="Guigo R."/>
            <person name="Gustafson E.A."/>
            <person name="Haerty W."/>
            <person name="Hahn M.W."/>
            <person name="Halligan D.L."/>
            <person name="Halpern A.L."/>
            <person name="Halter G.M."/>
            <person name="Han M.V."/>
            <person name="Heger A."/>
            <person name="Hillier L."/>
            <person name="Hinrichs A.S."/>
            <person name="Holmes I."/>
            <person name="Hoskins R.A."/>
            <person name="Hubisz M.J."/>
            <person name="Hultmark D."/>
            <person name="Huntley M.A."/>
            <person name="Jaffe D.B."/>
            <person name="Jagadeeshan S."/>
            <person name="Jeck W.R."/>
            <person name="Johnson J."/>
            <person name="Jones C.D."/>
            <person name="Jordan W.C."/>
            <person name="Karpen G.H."/>
            <person name="Kataoka E."/>
            <person name="Keightley P.D."/>
            <person name="Kheradpour P."/>
            <person name="Kirkness E.F."/>
            <person name="Koerich L.B."/>
            <person name="Kristiansen K."/>
            <person name="Kudrna D."/>
            <person name="Kulathinal R.J."/>
            <person name="Kumar S."/>
            <person name="Kwok R."/>
            <person name="Lander E."/>
            <person name="Langley C.H."/>
            <person name="Lapoint R."/>
            <person name="Lazzaro B.P."/>
            <person name="Lee S.J."/>
            <person name="Levesque L."/>
            <person name="Li R."/>
            <person name="Lin C.F."/>
            <person name="Lin M.F."/>
            <person name="Lindblad-Toh K."/>
            <person name="Llopart A."/>
            <person name="Long M."/>
            <person name="Low L."/>
            <person name="Lozovsky E."/>
            <person name="Lu J."/>
            <person name="Luo M."/>
            <person name="Machado C.A."/>
            <person name="Makalowski W."/>
            <person name="Marzo M."/>
            <person name="Matsuda M."/>
            <person name="Matzkin L."/>
            <person name="McAllister B."/>
            <person name="McBride C.S."/>
            <person name="McKernan B."/>
            <person name="McKernan K."/>
            <person name="Mendez-Lago M."/>
            <person name="Minx P."/>
            <person name="Mollenhauer M.U."/>
            <person name="Montooth K."/>
            <person name="Mount S.M."/>
            <person name="Mu X."/>
            <person name="Myers E."/>
            <person name="Negre B."/>
            <person name="Newfeld S."/>
            <person name="Nielsen R."/>
            <person name="Noor M.A."/>
            <person name="O'Grady P."/>
            <person name="Pachter L."/>
            <person name="Papaceit M."/>
            <person name="Parisi M.J."/>
            <person name="Parisi M."/>
            <person name="Parts L."/>
            <person name="Pedersen J.S."/>
            <person name="Pesole G."/>
            <person name="Phillippy A.M."/>
            <person name="Ponting C.P."/>
            <person name="Pop M."/>
            <person name="Porcelli D."/>
            <person name="Powell J.R."/>
            <person name="Prohaska S."/>
            <person name="Pruitt K."/>
            <person name="Puig M."/>
            <person name="Quesneville H."/>
            <person name="Ram K.R."/>
            <person name="Rand D."/>
            <person name="Rasmussen M.D."/>
            <person name="Reed L.K."/>
            <person name="Reenan R."/>
            <person name="Reily A."/>
            <person name="Remington K.A."/>
            <person name="Rieger T.T."/>
            <person name="Ritchie M.G."/>
            <person name="Robin C."/>
            <person name="Rogers Y.H."/>
            <person name="Rohde C."/>
            <person name="Rozas J."/>
            <person name="Rubenfield M.J."/>
            <person name="Ruiz A."/>
            <person name="Russo S."/>
            <person name="Salzberg S.L."/>
            <person name="Sanchez-Gracia A."/>
            <person name="Saranga D.J."/>
            <person name="Sato H."/>
            <person name="Schaeffer S.W."/>
            <person name="Schatz M.C."/>
            <person name="Schlenke T."/>
            <person name="Schwartz R."/>
            <person name="Segarra C."/>
            <person name="Singh R.S."/>
            <person name="Sirot L."/>
            <person name="Sirota M."/>
            <person name="Sisneros N.B."/>
            <person name="Smith C.D."/>
            <person name="Smith T.F."/>
            <person name="Spieth J."/>
            <person name="Stage D.E."/>
            <person name="Stark A."/>
            <person name="Stephan W."/>
            <person name="Strausberg R.L."/>
            <person name="Strempel S."/>
            <person name="Sturgill D."/>
            <person name="Sutton G."/>
            <person name="Sutton G.G."/>
            <person name="Tao W."/>
            <person name="Teichmann S."/>
            <person name="Tobari Y.N."/>
            <person name="Tomimura Y."/>
            <person name="Tsolas J.M."/>
            <person name="Valente V.L."/>
            <person name="Venter E."/>
            <person name="Venter J.C."/>
            <person name="Vicario S."/>
            <person name="Vieira F.G."/>
            <person name="Vilella A.J."/>
            <person name="Villasante A."/>
            <person name="Walenz B."/>
            <person name="Wang J."/>
            <person name="Wasserman M."/>
            <person name="Watts T."/>
            <person name="Wilson D."/>
            <person name="Wilson R.K."/>
            <person name="Wing R.A."/>
            <person name="Wolfner M.F."/>
            <person name="Wong A."/>
            <person name="Wong G.K."/>
            <person name="Wu C.I."/>
            <person name="Wu G."/>
            <person name="Yamamoto D."/>
            <person name="Yang H.P."/>
            <person name="Yang S.P."/>
            <person name="Yorke J.A."/>
            <person name="Yoshida K."/>
            <person name="Zdobnov E."/>
            <person name="Zhang P."/>
            <person name="Zhang Y."/>
            <person name="Zimin A.V."/>
            <person name="Baldwin J."/>
            <person name="Abdouelleil A."/>
            <person name="Abdulkadir J."/>
            <person name="Abebe A."/>
            <person name="Abera B."/>
            <person name="Abreu J."/>
            <person name="Acer S.C."/>
            <person name="Aftuck L."/>
            <person name="Alexander A."/>
            <person name="An P."/>
            <person name="Anderson E."/>
            <person name="Anderson S."/>
            <person name="Arachi H."/>
            <person name="Azer M."/>
            <person name="Bachantsang P."/>
            <person name="Barry A."/>
            <person name="Bayul T."/>
            <person name="Berlin A."/>
            <person name="Bessette D."/>
            <person name="Bloom T."/>
            <person name="Blye J."/>
            <person name="Boguslavskiy L."/>
            <person name="Bonnet C."/>
            <person name="Boukhgalter B."/>
            <person name="Bourzgui I."/>
            <person name="Brown A."/>
            <person name="Cahill P."/>
            <person name="Channer S."/>
            <person name="Cheshatsang Y."/>
            <person name="Chuda L."/>
            <person name="Citroen M."/>
            <person name="Collymore A."/>
            <person name="Cooke P."/>
            <person name="Costello M."/>
            <person name="D'Aco K."/>
            <person name="Daza R."/>
            <person name="De Haan G."/>
            <person name="DeGray S."/>
            <person name="DeMaso C."/>
            <person name="Dhargay N."/>
            <person name="Dooley K."/>
            <person name="Dooley E."/>
            <person name="Doricent M."/>
            <person name="Dorje P."/>
            <person name="Dorjee K."/>
            <person name="Dupes A."/>
            <person name="Elong R."/>
            <person name="Falk J."/>
            <person name="Farina A."/>
            <person name="Faro S."/>
            <person name="Ferguson D."/>
            <person name="Fisher S."/>
            <person name="Foley C.D."/>
            <person name="Franke A."/>
            <person name="Friedrich D."/>
            <person name="Gadbois L."/>
            <person name="Gearin G."/>
            <person name="Gearin C.R."/>
            <person name="Giannoukos G."/>
            <person name="Goode T."/>
            <person name="Graham J."/>
            <person name="Grandbois E."/>
            <person name="Grewal S."/>
            <person name="Gyaltsen K."/>
            <person name="Hafez N."/>
            <person name="Hagos B."/>
            <person name="Hall J."/>
            <person name="Henson C."/>
            <person name="Hollinger A."/>
            <person name="Honan T."/>
            <person name="Huard M.D."/>
            <person name="Hughes L."/>
            <person name="Hurhula B."/>
            <person name="Husby M.E."/>
            <person name="Kamat A."/>
            <person name="Kanga B."/>
            <person name="Kashin S."/>
            <person name="Khazanovich D."/>
            <person name="Kisner P."/>
            <person name="Lance K."/>
            <person name="Lara M."/>
            <person name="Lee W."/>
            <person name="Lennon N."/>
            <person name="Letendre F."/>
            <person name="LeVine R."/>
            <person name="Lipovsky A."/>
            <person name="Liu X."/>
            <person name="Liu J."/>
            <person name="Liu S."/>
            <person name="Lokyitsang T."/>
            <person name="Lokyitsang Y."/>
            <person name="Lubonja R."/>
            <person name="Lui A."/>
            <person name="MacDonald P."/>
            <person name="Magnisalis V."/>
            <person name="Maru K."/>
            <person name="Matthews C."/>
            <person name="McCusker W."/>
            <person name="McDonough S."/>
            <person name="Mehta T."/>
            <person name="Meldrim J."/>
            <person name="Meneus L."/>
            <person name="Mihai O."/>
            <person name="Mihalev A."/>
            <person name="Mihova T."/>
            <person name="Mittelman R."/>
            <person name="Mlenga V."/>
            <person name="Montmayeur A."/>
            <person name="Mulrain L."/>
            <person name="Navidi A."/>
            <person name="Naylor J."/>
            <person name="Negash T."/>
            <person name="Nguyen T."/>
            <person name="Nguyen N."/>
            <person name="Nicol R."/>
            <person name="Norbu C."/>
            <person name="Norbu N."/>
            <person name="Novod N."/>
            <person name="O'Neill B."/>
            <person name="Osman S."/>
            <person name="Markiewicz E."/>
            <person name="Oyono O.L."/>
            <person name="Patti C."/>
            <person name="Phunkhang P."/>
            <person name="Pierre F."/>
            <person name="Priest M."/>
            <person name="Raghuraman S."/>
            <person name="Rege F."/>
            <person name="Reyes R."/>
            <person name="Rise C."/>
            <person name="Rogov P."/>
            <person name="Ross K."/>
            <person name="Ryan E."/>
            <person name="Settipalli S."/>
            <person name="Shea T."/>
            <person name="Sherpa N."/>
            <person name="Shi L."/>
            <person name="Shih D."/>
            <person name="Sparrow T."/>
            <person name="Spaulding J."/>
            <person name="Stalker J."/>
            <person name="Stange-Thomann N."/>
            <person name="Stavropoulos S."/>
            <person name="Stone C."/>
            <person name="Strader C."/>
            <person name="Tesfaye S."/>
            <person name="Thomson T."/>
            <person name="Thoulutsang Y."/>
            <person name="Thoulutsang D."/>
            <person name="Topham K."/>
            <person name="Topping I."/>
            <person name="Tsamla T."/>
            <person name="Vassiliev H."/>
            <person name="Vo A."/>
            <person name="Wangchuk T."/>
            <person name="Wangdi T."/>
            <person name="Weiand M."/>
            <person name="Wilkinson J."/>
            <person name="Wilson A."/>
            <person name="Yadav S."/>
            <person name="Young G."/>
            <person name="Yu Q."/>
            <person name="Zembek L."/>
            <person name="Zhong D."/>
            <person name="Zimmer A."/>
            <person name="Zwirko Z."/>
            <person name="Jaffe D.B."/>
            <person name="Alvarez P."/>
            <person name="Brockman W."/>
            <person name="Butler J."/>
            <person name="Chin C."/>
            <person name="Gnerre S."/>
            <person name="Grabherr M."/>
            <person name="Kleber M."/>
            <person name="Mauceli E."/>
            <person name="MacCallum I."/>
        </authorList>
    </citation>
    <scope>NUCLEOTIDE SEQUENCE [LARGE SCALE GENOMIC DNA]</scope>
    <source>
        <strain evidence="11">Rob3c / Tucson 14021-0248.25</strain>
    </source>
</reference>
<gene>
    <name evidence="10" type="primary">Dsec\GM26845</name>
    <name evidence="10" type="ORF">Dsec_GM26845</name>
</gene>
<dbReference type="PROSITE" id="PS50021">
    <property type="entry name" value="CH"/>
    <property type="match status" value="1"/>
</dbReference>
<dbReference type="GO" id="GO:0003779">
    <property type="term" value="F:actin binding"/>
    <property type="evidence" value="ECO:0007669"/>
    <property type="project" value="UniProtKB-KW"/>
</dbReference>
<keyword evidence="3" id="KW-0963">Cytoplasm</keyword>
<keyword evidence="5" id="KW-0106">Calcium</keyword>
<dbReference type="Gene3D" id="1.10.418.10">
    <property type="entry name" value="Calponin-like domain"/>
    <property type="match status" value="1"/>
</dbReference>
<dbReference type="EMBL" id="CH480840">
    <property type="protein sequence ID" value="EDW49464.1"/>
    <property type="molecule type" value="Genomic_DNA"/>
</dbReference>
<feature type="domain" description="Calponin-homology (CH)" evidence="9">
    <location>
        <begin position="12"/>
        <end position="130"/>
    </location>
</feature>
<evidence type="ECO:0000313" key="11">
    <source>
        <dbReference type="Proteomes" id="UP000001292"/>
    </source>
</evidence>
<dbReference type="InterPro" id="IPR018159">
    <property type="entry name" value="Spectrin/alpha-actinin"/>
</dbReference>
<feature type="compositionally biased region" description="Low complexity" evidence="8">
    <location>
        <begin position="94"/>
        <end position="104"/>
    </location>
</feature>
<dbReference type="Pfam" id="PF00307">
    <property type="entry name" value="CH"/>
    <property type="match status" value="1"/>
</dbReference>
<dbReference type="GO" id="GO:0005886">
    <property type="term" value="C:plasma membrane"/>
    <property type="evidence" value="ECO:0007669"/>
    <property type="project" value="TreeGrafter"/>
</dbReference>
<dbReference type="SUPFAM" id="SSF46966">
    <property type="entry name" value="Spectrin repeat"/>
    <property type="match status" value="1"/>
</dbReference>
<evidence type="ECO:0000256" key="4">
    <source>
        <dbReference type="ARBA" id="ARBA00022737"/>
    </source>
</evidence>
<keyword evidence="11" id="KW-1185">Reference proteome</keyword>
<keyword evidence="4" id="KW-0677">Repeat</keyword>
<sequence length="287" mass="33044">MEPGILIDERQHIQKKTFTKWINSHLIDTQCTPVKDLFLDLRDGHRLLALLSTLTQTNLTKNNLIAHADSIELSLTELRNGPRISNGKERPDASSTSTMSSRSVTRLREHWDETSQCVLQRAAQLKNMLSDSQRFEAKRLELEKWLARMEQRAERMGTIATTADILEAQQKEQKSFHAELHQNKQHFDIFNELTQKLIAVYPNDDTTRIKKMTEVINQRYANLNSGVINRGKQLHAAVHSLQSFDRAMDQFLAFLSETETLCENAESDIERNPLMFKVSVQLHHSPT</sequence>
<dbReference type="GO" id="GO:0005737">
    <property type="term" value="C:cytoplasm"/>
    <property type="evidence" value="ECO:0007669"/>
    <property type="project" value="UniProtKB-ARBA"/>
</dbReference>
<accession>B4IHU7</accession>
<organism evidence="11">
    <name type="scientific">Drosophila sechellia</name>
    <name type="common">Fruit fly</name>
    <dbReference type="NCBI Taxonomy" id="7238"/>
    <lineage>
        <taxon>Eukaryota</taxon>
        <taxon>Metazoa</taxon>
        <taxon>Ecdysozoa</taxon>
        <taxon>Arthropoda</taxon>
        <taxon>Hexapoda</taxon>
        <taxon>Insecta</taxon>
        <taxon>Pterygota</taxon>
        <taxon>Neoptera</taxon>
        <taxon>Endopterygota</taxon>
        <taxon>Diptera</taxon>
        <taxon>Brachycera</taxon>
        <taxon>Muscomorpha</taxon>
        <taxon>Ephydroidea</taxon>
        <taxon>Drosophilidae</taxon>
        <taxon>Drosophila</taxon>
        <taxon>Sophophora</taxon>
    </lineage>
</organism>
<dbReference type="PANTHER" id="PTHR12268:SF14">
    <property type="entry name" value="DYSTROPHIN-1"/>
    <property type="match status" value="1"/>
</dbReference>
<dbReference type="HOGENOM" id="CLU_970682_0_0_1"/>
<dbReference type="InterPro" id="IPR002017">
    <property type="entry name" value="Spectrin_repeat"/>
</dbReference>
<proteinExistence type="predicted"/>
<dbReference type="InterPro" id="IPR001715">
    <property type="entry name" value="CH_dom"/>
</dbReference>
<evidence type="ECO:0000256" key="2">
    <source>
        <dbReference type="ARBA" id="ARBA00004496"/>
    </source>
</evidence>
<dbReference type="InterPro" id="IPR050774">
    <property type="entry name" value="KCMF1/Dystrophin"/>
</dbReference>
<keyword evidence="7" id="KW-0206">Cytoskeleton</keyword>
<keyword evidence="6" id="KW-0009">Actin-binding</keyword>
<protein>
    <submittedName>
        <fullName evidence="10">GM26845</fullName>
    </submittedName>
</protein>
<dbReference type="FunFam" id="1.20.58.60:FF:000175">
    <property type="entry name" value="dystrophin, isoforms A/C/F/G/H isoform X5"/>
    <property type="match status" value="1"/>
</dbReference>
<dbReference type="AlphaFoldDB" id="B4IHU7"/>
<dbReference type="Gene3D" id="1.20.58.60">
    <property type="match status" value="2"/>
</dbReference>
<evidence type="ECO:0000256" key="3">
    <source>
        <dbReference type="ARBA" id="ARBA00022490"/>
    </source>
</evidence>
<dbReference type="InterPro" id="IPR001589">
    <property type="entry name" value="Actinin_actin-bd_CS"/>
</dbReference>
<dbReference type="CDD" id="cd00176">
    <property type="entry name" value="SPEC"/>
    <property type="match status" value="1"/>
</dbReference>
<dbReference type="SMART" id="SM00150">
    <property type="entry name" value="SPEC"/>
    <property type="match status" value="1"/>
</dbReference>
<evidence type="ECO:0000259" key="9">
    <source>
        <dbReference type="PROSITE" id="PS50021"/>
    </source>
</evidence>
<evidence type="ECO:0000256" key="7">
    <source>
        <dbReference type="ARBA" id="ARBA00023212"/>
    </source>
</evidence>
<dbReference type="GO" id="GO:0045202">
    <property type="term" value="C:synapse"/>
    <property type="evidence" value="ECO:0007669"/>
    <property type="project" value="GOC"/>
</dbReference>
<dbReference type="SUPFAM" id="SSF47576">
    <property type="entry name" value="Calponin-homology domain, CH-domain"/>
    <property type="match status" value="1"/>
</dbReference>
<name>B4IHU7_DROSE</name>
<evidence type="ECO:0000256" key="6">
    <source>
        <dbReference type="ARBA" id="ARBA00023203"/>
    </source>
</evidence>
<comment type="subcellular location">
    <subcellularLocation>
        <location evidence="1">Cell membrane</location>
        <topology evidence="1">Peripheral membrane protein</topology>
        <orientation evidence="1">Cytoplasmic side</orientation>
    </subcellularLocation>
    <subcellularLocation>
        <location evidence="2">Cytoplasm</location>
    </subcellularLocation>
</comment>
<evidence type="ECO:0000313" key="10">
    <source>
        <dbReference type="EMBL" id="EDW49464.1"/>
    </source>
</evidence>
<dbReference type="Proteomes" id="UP000001292">
    <property type="component" value="Unassembled WGS sequence"/>
</dbReference>
<dbReference type="GO" id="GO:0099536">
    <property type="term" value="P:synaptic signaling"/>
    <property type="evidence" value="ECO:0007669"/>
    <property type="project" value="TreeGrafter"/>
</dbReference>
<dbReference type="Pfam" id="PF00435">
    <property type="entry name" value="Spectrin"/>
    <property type="match status" value="1"/>
</dbReference>
<evidence type="ECO:0000256" key="1">
    <source>
        <dbReference type="ARBA" id="ARBA00004413"/>
    </source>
</evidence>
<dbReference type="PROSITE" id="PS00019">
    <property type="entry name" value="ACTININ_1"/>
    <property type="match status" value="1"/>
</dbReference>
<dbReference type="PANTHER" id="PTHR12268">
    <property type="entry name" value="E3 UBIQUITIN-PROTEIN LIGASE KCMF1"/>
    <property type="match status" value="1"/>
</dbReference>
<evidence type="ECO:0000256" key="8">
    <source>
        <dbReference type="SAM" id="MobiDB-lite"/>
    </source>
</evidence>